<dbReference type="GO" id="GO:0016829">
    <property type="term" value="F:lyase activity"/>
    <property type="evidence" value="ECO:0007669"/>
    <property type="project" value="UniProtKB-KW"/>
</dbReference>
<dbReference type="InterPro" id="IPR005551">
    <property type="entry name" value="CitX"/>
</dbReference>
<dbReference type="GO" id="GO:0050519">
    <property type="term" value="F:holo-citrate lyase synthase activity"/>
    <property type="evidence" value="ECO:0007669"/>
    <property type="project" value="UniProtKB-EC"/>
</dbReference>
<dbReference type="AlphaFoldDB" id="A0A9D2GFC3"/>
<reference evidence="5" key="1">
    <citation type="journal article" date="2021" name="PeerJ">
        <title>Extensive microbial diversity within the chicken gut microbiome revealed by metagenomics and culture.</title>
        <authorList>
            <person name="Gilroy R."/>
            <person name="Ravi A."/>
            <person name="Getino M."/>
            <person name="Pursley I."/>
            <person name="Horton D.L."/>
            <person name="Alikhan N.F."/>
            <person name="Baker D."/>
            <person name="Gharbi K."/>
            <person name="Hall N."/>
            <person name="Watson M."/>
            <person name="Adriaenssens E.M."/>
            <person name="Foster-Nyarko E."/>
            <person name="Jarju S."/>
            <person name="Secka A."/>
            <person name="Antonio M."/>
            <person name="Oren A."/>
            <person name="Chaudhuri R.R."/>
            <person name="La Ragione R."/>
            <person name="Hildebrand F."/>
            <person name="Pallen M.J."/>
        </authorList>
    </citation>
    <scope>NUCLEOTIDE SEQUENCE</scope>
    <source>
        <strain evidence="5">ChiBcec1-1093</strain>
    </source>
</reference>
<comment type="caution">
    <text evidence="5">The sequence shown here is derived from an EMBL/GenBank/DDBJ whole genome shotgun (WGS) entry which is preliminary data.</text>
</comment>
<proteinExistence type="predicted"/>
<organism evidence="5 6">
    <name type="scientific">Candidatus Lachnoclostridium stercorigallinarum</name>
    <dbReference type="NCBI Taxonomy" id="2838634"/>
    <lineage>
        <taxon>Bacteria</taxon>
        <taxon>Bacillati</taxon>
        <taxon>Bacillota</taxon>
        <taxon>Clostridia</taxon>
        <taxon>Lachnospirales</taxon>
        <taxon>Lachnospiraceae</taxon>
    </lineage>
</organism>
<evidence type="ECO:0000256" key="1">
    <source>
        <dbReference type="ARBA" id="ARBA00012524"/>
    </source>
</evidence>
<protein>
    <recommendedName>
        <fullName evidence="1">citrate lyase holo-[acyl-carrier protein] synthase</fullName>
        <ecNumber evidence="1">2.7.7.61</ecNumber>
    </recommendedName>
</protein>
<evidence type="ECO:0000256" key="3">
    <source>
        <dbReference type="ARBA" id="ARBA00022695"/>
    </source>
</evidence>
<dbReference type="EMBL" id="DXBC01000044">
    <property type="protein sequence ID" value="HIZ78733.1"/>
    <property type="molecule type" value="Genomic_DNA"/>
</dbReference>
<evidence type="ECO:0000313" key="6">
    <source>
        <dbReference type="Proteomes" id="UP000824101"/>
    </source>
</evidence>
<keyword evidence="3 5" id="KW-0548">Nucleotidyltransferase</keyword>
<gene>
    <name evidence="5" type="primary">citX</name>
    <name evidence="5" type="ORF">IAA17_02960</name>
</gene>
<keyword evidence="2 5" id="KW-0808">Transferase</keyword>
<dbReference type="GO" id="GO:0051191">
    <property type="term" value="P:prosthetic group biosynthetic process"/>
    <property type="evidence" value="ECO:0007669"/>
    <property type="project" value="InterPro"/>
</dbReference>
<comment type="catalytic activity">
    <reaction evidence="4">
        <text>apo-[citrate lyase ACP] + 2'-(5''-triphospho-alpha-D-ribosyl)-3'-dephospho-CoA = holo-[citrate lyase ACP] + diphosphate</text>
        <dbReference type="Rhea" id="RHEA:16333"/>
        <dbReference type="Rhea" id="RHEA-COMP:10157"/>
        <dbReference type="Rhea" id="RHEA-COMP:10158"/>
        <dbReference type="ChEBI" id="CHEBI:29999"/>
        <dbReference type="ChEBI" id="CHEBI:33019"/>
        <dbReference type="ChEBI" id="CHEBI:61378"/>
        <dbReference type="ChEBI" id="CHEBI:82683"/>
        <dbReference type="EC" id="2.7.7.61"/>
    </reaction>
</comment>
<reference evidence="5" key="2">
    <citation type="submission" date="2021-04" db="EMBL/GenBank/DDBJ databases">
        <authorList>
            <person name="Gilroy R."/>
        </authorList>
    </citation>
    <scope>NUCLEOTIDE SEQUENCE</scope>
    <source>
        <strain evidence="5">ChiBcec1-1093</strain>
    </source>
</reference>
<evidence type="ECO:0000313" key="5">
    <source>
        <dbReference type="EMBL" id="HIZ78733.1"/>
    </source>
</evidence>
<evidence type="ECO:0000256" key="4">
    <source>
        <dbReference type="ARBA" id="ARBA00048574"/>
    </source>
</evidence>
<dbReference type="Proteomes" id="UP000824101">
    <property type="component" value="Unassembled WGS sequence"/>
</dbReference>
<dbReference type="NCBIfam" id="NF002383">
    <property type="entry name" value="PRK01392.1"/>
    <property type="match status" value="1"/>
</dbReference>
<evidence type="ECO:0000256" key="2">
    <source>
        <dbReference type="ARBA" id="ARBA00022679"/>
    </source>
</evidence>
<sequence>MNDPFNIPAASTALQVELTDMLEARERRARIQEQLLSAHGLPVISFTMNIPGPVKLLPHVTEAFQESLAAVENALSRRGLAIICRESIREKTGWEEFLCVRASPESLKRITVEIEERDPVGRLCDLDVIRPDGSKVSREDIGFPGRKCLLCGEPAHACSRSRRHSVEELTGEIERILQGRYGK</sequence>
<dbReference type="EC" id="2.7.7.61" evidence="1"/>
<keyword evidence="5" id="KW-0456">Lyase</keyword>
<accession>A0A9D2GFC3</accession>
<dbReference type="Pfam" id="PF03802">
    <property type="entry name" value="CitX"/>
    <property type="match status" value="1"/>
</dbReference>
<name>A0A9D2GFC3_9FIRM</name>
<dbReference type="NCBIfam" id="TIGR03124">
    <property type="entry name" value="citrate_citX"/>
    <property type="match status" value="1"/>
</dbReference>